<dbReference type="InterPro" id="IPR029052">
    <property type="entry name" value="Metallo-depent_PP-like"/>
</dbReference>
<dbReference type="Gene3D" id="3.60.21.10">
    <property type="match status" value="1"/>
</dbReference>
<dbReference type="GO" id="GO:0005737">
    <property type="term" value="C:cytoplasm"/>
    <property type="evidence" value="ECO:0007669"/>
    <property type="project" value="TreeGrafter"/>
</dbReference>
<organism evidence="3 4">
    <name type="scientific">Enterovibrio norvegicus DSM 15893</name>
    <dbReference type="NCBI Taxonomy" id="1121869"/>
    <lineage>
        <taxon>Bacteria</taxon>
        <taxon>Pseudomonadati</taxon>
        <taxon>Pseudomonadota</taxon>
        <taxon>Gammaproteobacteria</taxon>
        <taxon>Vibrionales</taxon>
        <taxon>Vibrionaceae</taxon>
        <taxon>Enterovibrio</taxon>
    </lineage>
</organism>
<dbReference type="AlphaFoldDB" id="A0A1I5LAA3"/>
<reference evidence="3 4" key="1">
    <citation type="submission" date="2016-10" db="EMBL/GenBank/DDBJ databases">
        <authorList>
            <person name="de Groot N.N."/>
        </authorList>
    </citation>
    <scope>NUCLEOTIDE SEQUENCE [LARGE SCALE GENOMIC DNA]</scope>
    <source>
        <strain evidence="3 4">DSM 15893</strain>
    </source>
</reference>
<gene>
    <name evidence="3" type="ORF">SAMN03084138_00869</name>
</gene>
<comment type="similarity">
    <text evidence="1">Belongs to the metallophosphoesterase superfamily. YfcE family.</text>
</comment>
<dbReference type="Pfam" id="PF12850">
    <property type="entry name" value="Metallophos_2"/>
    <property type="match status" value="1"/>
</dbReference>
<dbReference type="EMBL" id="FOWR01000005">
    <property type="protein sequence ID" value="SFO93651.1"/>
    <property type="molecule type" value="Genomic_DNA"/>
</dbReference>
<sequence length="246" mass="27702">MRIALISDIHSNIYALDAVLDDIRHQGVDVVVNLGDILYGPIAPRATYERLMEEDFLTIRGNQDRQIYEATQTDIDSNPTMAFILEDLGEAPLTWMRSLPATYALNDDVFFCHGTPQDDLIYLLEDLKEGEPTLRDESDILRLLAGNTHSLICCGHTHLPRLVKTSTQQYIVNPGSVGLPAYADDEPVCHKMQTFSHHASYAIVDGEGADWHVSHKRIDYDVHRAVKAAKERDRLDWVSFLSTGRA</sequence>
<evidence type="ECO:0000313" key="4">
    <source>
        <dbReference type="Proteomes" id="UP000182692"/>
    </source>
</evidence>
<dbReference type="CDD" id="cd00838">
    <property type="entry name" value="MPP_superfamily"/>
    <property type="match status" value="1"/>
</dbReference>
<accession>A0A1I5LAA3</accession>
<dbReference type="Proteomes" id="UP000182692">
    <property type="component" value="Unassembled WGS sequence"/>
</dbReference>
<dbReference type="GeneID" id="35872405"/>
<feature type="domain" description="Calcineurin-like phosphoesterase" evidence="2">
    <location>
        <begin position="1"/>
        <end position="184"/>
    </location>
</feature>
<dbReference type="RefSeq" id="WP_074925435.1">
    <property type="nucleotide sequence ID" value="NZ_FOWR01000005.1"/>
</dbReference>
<dbReference type="GO" id="GO:0016791">
    <property type="term" value="F:phosphatase activity"/>
    <property type="evidence" value="ECO:0007669"/>
    <property type="project" value="TreeGrafter"/>
</dbReference>
<dbReference type="OrthoDB" id="9813918at2"/>
<dbReference type="PANTHER" id="PTHR42850">
    <property type="entry name" value="METALLOPHOSPHOESTERASE"/>
    <property type="match status" value="1"/>
</dbReference>
<proteinExistence type="inferred from homology"/>
<dbReference type="PIRSF" id="PIRSF000883">
    <property type="entry name" value="Pesterase_MJ0912"/>
    <property type="match status" value="1"/>
</dbReference>
<dbReference type="PANTHER" id="PTHR42850:SF2">
    <property type="entry name" value="BLL5683 PROTEIN"/>
    <property type="match status" value="1"/>
</dbReference>
<dbReference type="InterPro" id="IPR011152">
    <property type="entry name" value="Pesterase_MJ0912"/>
</dbReference>
<name>A0A1I5LAA3_9GAMM</name>
<dbReference type="STRING" id="1121869.SAMN03084138_00869"/>
<dbReference type="SUPFAM" id="SSF56300">
    <property type="entry name" value="Metallo-dependent phosphatases"/>
    <property type="match status" value="1"/>
</dbReference>
<evidence type="ECO:0000313" key="3">
    <source>
        <dbReference type="EMBL" id="SFO93651.1"/>
    </source>
</evidence>
<evidence type="ECO:0000256" key="1">
    <source>
        <dbReference type="ARBA" id="ARBA00008950"/>
    </source>
</evidence>
<dbReference type="InterPro" id="IPR050126">
    <property type="entry name" value="Ap4A_hydrolase"/>
</dbReference>
<dbReference type="InterPro" id="IPR024654">
    <property type="entry name" value="Calcineurin-like_PHP_lpxH"/>
</dbReference>
<evidence type="ECO:0000259" key="2">
    <source>
        <dbReference type="Pfam" id="PF12850"/>
    </source>
</evidence>
<protein>
    <submittedName>
        <fullName evidence="3">Predicted phosphodiesterase</fullName>
    </submittedName>
</protein>